<evidence type="ECO:0000259" key="3">
    <source>
        <dbReference type="Pfam" id="PF17919"/>
    </source>
</evidence>
<reference evidence="4" key="1">
    <citation type="journal article" date="2022" name="Int. J. Mol. Sci.">
        <title>Draft Genome of Tanacetum Coccineum: Genomic Comparison of Closely Related Tanacetum-Family Plants.</title>
        <authorList>
            <person name="Yamashiro T."/>
            <person name="Shiraishi A."/>
            <person name="Nakayama K."/>
            <person name="Satake H."/>
        </authorList>
    </citation>
    <scope>NUCLEOTIDE SEQUENCE</scope>
</reference>
<reference evidence="4" key="2">
    <citation type="submission" date="2022-01" db="EMBL/GenBank/DDBJ databases">
        <authorList>
            <person name="Yamashiro T."/>
            <person name="Shiraishi A."/>
            <person name="Satake H."/>
            <person name="Nakayama K."/>
        </authorList>
    </citation>
    <scope>NUCLEOTIDE SEQUENCE</scope>
</reference>
<evidence type="ECO:0000256" key="1">
    <source>
        <dbReference type="ARBA" id="ARBA00023268"/>
    </source>
</evidence>
<proteinExistence type="predicted"/>
<dbReference type="PANTHER" id="PTHR37984">
    <property type="entry name" value="PROTEIN CBG26694"/>
    <property type="match status" value="1"/>
</dbReference>
<keyword evidence="5" id="KW-1185">Reference proteome</keyword>
<organism evidence="4 5">
    <name type="scientific">Tanacetum coccineum</name>
    <dbReference type="NCBI Taxonomy" id="301880"/>
    <lineage>
        <taxon>Eukaryota</taxon>
        <taxon>Viridiplantae</taxon>
        <taxon>Streptophyta</taxon>
        <taxon>Embryophyta</taxon>
        <taxon>Tracheophyta</taxon>
        <taxon>Spermatophyta</taxon>
        <taxon>Magnoliopsida</taxon>
        <taxon>eudicotyledons</taxon>
        <taxon>Gunneridae</taxon>
        <taxon>Pentapetalae</taxon>
        <taxon>asterids</taxon>
        <taxon>campanulids</taxon>
        <taxon>Asterales</taxon>
        <taxon>Asteraceae</taxon>
        <taxon>Asteroideae</taxon>
        <taxon>Anthemideae</taxon>
        <taxon>Anthemidinae</taxon>
        <taxon>Tanacetum</taxon>
    </lineage>
</organism>
<dbReference type="GO" id="GO:0003964">
    <property type="term" value="F:RNA-directed DNA polymerase activity"/>
    <property type="evidence" value="ECO:0007669"/>
    <property type="project" value="UniProtKB-KW"/>
</dbReference>
<dbReference type="InterPro" id="IPR043502">
    <property type="entry name" value="DNA/RNA_pol_sf"/>
</dbReference>
<evidence type="ECO:0000313" key="5">
    <source>
        <dbReference type="Proteomes" id="UP001151760"/>
    </source>
</evidence>
<dbReference type="Gene3D" id="3.10.10.10">
    <property type="entry name" value="HIV Type 1 Reverse Transcriptase, subunit A, domain 1"/>
    <property type="match status" value="1"/>
</dbReference>
<feature type="region of interest" description="Disordered" evidence="2">
    <location>
        <begin position="1"/>
        <end position="24"/>
    </location>
</feature>
<dbReference type="PANTHER" id="PTHR37984:SF5">
    <property type="entry name" value="PROTEIN NYNRIN-LIKE"/>
    <property type="match status" value="1"/>
</dbReference>
<accession>A0ABQ5H413</accession>
<dbReference type="Pfam" id="PF17919">
    <property type="entry name" value="RT_RNaseH_2"/>
    <property type="match status" value="1"/>
</dbReference>
<dbReference type="InterPro" id="IPR050951">
    <property type="entry name" value="Retrovirus_Pol_polyprotein"/>
</dbReference>
<dbReference type="EMBL" id="BQNB010019128">
    <property type="protein sequence ID" value="GJT82002.1"/>
    <property type="molecule type" value="Genomic_DNA"/>
</dbReference>
<comment type="caution">
    <text evidence="4">The sequence shown here is derived from an EMBL/GenBank/DDBJ whole genome shotgun (WGS) entry which is preliminary data.</text>
</comment>
<keyword evidence="4" id="KW-0695">RNA-directed DNA polymerase</keyword>
<gene>
    <name evidence="4" type="ORF">Tco_1056344</name>
</gene>
<keyword evidence="1" id="KW-0511">Multifunctional enzyme</keyword>
<sequence length="517" mass="58595">MAPTTRAAMVIGGSSGRSSDDQGVISDVMKPTVLDDPMAELKNVKYESNAKAYQDAFDNLLSRVEISEENAVSFYLGGLPQEIEMGVRMFKPKTLAEEKGNEGELECLEEEEIKEIIRSPQISLNDLNGVLGYKIIRIRGTVGKYIIHILVDPGLTHNFLDTEMAKKLGCSIKSTCPLAVIVGDGFNMWLSTLGDIKFNFKELKMEFVYKERKMALRGTPKSNMEWLSSKEHSKMVRQGNHAELSSMQLCVYPKPAIQLWNTGGLREEMPHELTKVVEKFEDVFVVLKELPPNRLHDHKIPLMNQAKPVNIRPYRHPPTQKDSIENMVQKLLDYKLNKNTVKDKFSIPIIVIEELIDELYMDKMFSKLDLSKSLSKHVEYLELALSTMRTHQLYAQLSKCVFGTTHVEYLRYVILAEGVSTDLTKITAMKDWPVPTNVKQLRGFLSLTGYYGRFIIGYAIVSKPLSQLLKNNEFKWNAEAQEAFTNLKQAMTSNLVLALPNFAKEFVIKTDDLGVGI</sequence>
<name>A0ABQ5H413_9ASTR</name>
<dbReference type="Gene3D" id="3.30.70.270">
    <property type="match status" value="2"/>
</dbReference>
<keyword evidence="4" id="KW-0808">Transferase</keyword>
<dbReference type="Proteomes" id="UP001151760">
    <property type="component" value="Unassembled WGS sequence"/>
</dbReference>
<protein>
    <submittedName>
        <fullName evidence="4">Reverse transcriptase</fullName>
    </submittedName>
</protein>
<dbReference type="SUPFAM" id="SSF56672">
    <property type="entry name" value="DNA/RNA polymerases"/>
    <property type="match status" value="1"/>
</dbReference>
<dbReference type="InterPro" id="IPR043128">
    <property type="entry name" value="Rev_trsase/Diguanyl_cyclase"/>
</dbReference>
<keyword evidence="4" id="KW-0548">Nucleotidyltransferase</keyword>
<feature type="domain" description="Reverse transcriptase/retrotransposon-derived protein RNase H-like" evidence="3">
    <location>
        <begin position="476"/>
        <end position="516"/>
    </location>
</feature>
<dbReference type="InterPro" id="IPR041577">
    <property type="entry name" value="RT_RNaseH_2"/>
</dbReference>
<evidence type="ECO:0000256" key="2">
    <source>
        <dbReference type="SAM" id="MobiDB-lite"/>
    </source>
</evidence>
<evidence type="ECO:0000313" key="4">
    <source>
        <dbReference type="EMBL" id="GJT82002.1"/>
    </source>
</evidence>